<comment type="caution">
    <text evidence="4">The sequence shown here is derived from an EMBL/GenBank/DDBJ whole genome shotgun (WGS) entry which is preliminary data.</text>
</comment>
<feature type="region of interest" description="Disordered" evidence="2">
    <location>
        <begin position="163"/>
        <end position="193"/>
    </location>
</feature>
<evidence type="ECO:0000256" key="2">
    <source>
        <dbReference type="SAM" id="MobiDB-lite"/>
    </source>
</evidence>
<dbReference type="EMBL" id="JAUSTU010000021">
    <property type="protein sequence ID" value="MDQ0157168.1"/>
    <property type="molecule type" value="Genomic_DNA"/>
</dbReference>
<reference evidence="4 5" key="1">
    <citation type="submission" date="2023-07" db="EMBL/GenBank/DDBJ databases">
        <title>Genomic Encyclopedia of Type Strains, Phase IV (KMG-IV): sequencing the most valuable type-strain genomes for metagenomic binning, comparative biology and taxonomic classification.</title>
        <authorList>
            <person name="Goeker M."/>
        </authorList>
    </citation>
    <scope>NUCLEOTIDE SEQUENCE [LARGE SCALE GENOMIC DNA]</scope>
    <source>
        <strain evidence="4 5">DSM 23948</strain>
    </source>
</reference>
<dbReference type="InterPro" id="IPR032812">
    <property type="entry name" value="SbsA_Ig"/>
</dbReference>
<sequence>MMKMKWLSLVGVFVLLMAVATYLFVSELKLETGLNQLNGQSVVMNHKTWKLTFSKEIDEKTVNEETVYVLDDQGKKIDVNVSLSTDHKTILITPPKDGYDLSKRYYKLHLSKEIKSVHGRALRTAQEIKFVVKEKLPVVGSKENLNSYFDEVMKEEKRGNFFTARSGTSVEESKDSAGSSNNKAESQEYSETNIQVQGVDESDIVKTNGTHIYQVVDGKINIIDVENGKNMKLLKQISYSNTFYPFQLFLHENKLLVLGHSYEEIKKDSSKKDEMKILPVNDSTKAIVYDITDPNNPKEERSISLEGHMVSSRKIDSKVYLVTNQYPQYWIMREIDDVDLRPRYSDSNVSEEKIAIDYDNIQYFPDSKEANYTMIAAFDLEKSSQDAKITTYLGSGNQMYMSKENLYLAVQDWGIRALADGEVGTENTTVYKFSIDGLKVEFDSSTDLEGRILNQFSMDEHNGYFRVAVTKGNMWDEEKPSANHLFIYDKNLKLVSSIEDLARGERIYSARFMGDRIYIVTFRETDPLFVIDAANPEAPKVLGELKIPGFSNYLHPYDENHLIGFGHHTKSVASKDSKEPLILTEGVKLSIFDITDMKNPKEMFTEIIGGRGTYSPLNYDHKAMLFDKKKKLFAFPINVYQSVEGDNFDSKFEFQGAYIYNLDLKDGFTLKSKISHMKGKTLYEEWENEIQRLLYVDNTLYVLSNSKISAHSLKNYELVGELSLIK</sequence>
<dbReference type="Pfam" id="PF09826">
    <property type="entry name" value="Beta_propel"/>
    <property type="match status" value="1"/>
</dbReference>
<dbReference type="Gene3D" id="2.60.40.1220">
    <property type="match status" value="1"/>
</dbReference>
<dbReference type="SUPFAM" id="SSF50969">
    <property type="entry name" value="YVTN repeat-like/Quinoprotein amine dehydrogenase"/>
    <property type="match status" value="1"/>
</dbReference>
<keyword evidence="1" id="KW-0732">Signal</keyword>
<keyword evidence="5" id="KW-1185">Reference proteome</keyword>
<protein>
    <submittedName>
        <fullName evidence="4">Secreted protein with C-terminal beta-propeller domain</fullName>
    </submittedName>
</protein>
<dbReference type="InterPro" id="IPR019198">
    <property type="entry name" value="Beta_propeller_containing"/>
</dbReference>
<evidence type="ECO:0000256" key="1">
    <source>
        <dbReference type="ARBA" id="ARBA00022729"/>
    </source>
</evidence>
<dbReference type="Pfam" id="PF13205">
    <property type="entry name" value="Big_5"/>
    <property type="match status" value="1"/>
</dbReference>
<accession>A0ABT9V892</accession>
<evidence type="ECO:0000313" key="5">
    <source>
        <dbReference type="Proteomes" id="UP001231362"/>
    </source>
</evidence>
<evidence type="ECO:0000259" key="3">
    <source>
        <dbReference type="Pfam" id="PF13205"/>
    </source>
</evidence>
<dbReference type="Proteomes" id="UP001231362">
    <property type="component" value="Unassembled WGS sequence"/>
</dbReference>
<dbReference type="InterPro" id="IPR011044">
    <property type="entry name" value="Quino_amine_DH_bsu"/>
</dbReference>
<dbReference type="InterPro" id="IPR014755">
    <property type="entry name" value="Cu-Rt/internalin_Ig-like"/>
</dbReference>
<organism evidence="4 5">
    <name type="scientific">Anoxybacillus andreesenii</name>
    <dbReference type="NCBI Taxonomy" id="1325932"/>
    <lineage>
        <taxon>Bacteria</taxon>
        <taxon>Bacillati</taxon>
        <taxon>Bacillota</taxon>
        <taxon>Bacilli</taxon>
        <taxon>Bacillales</taxon>
        <taxon>Anoxybacillaceae</taxon>
        <taxon>Anoxybacillus</taxon>
    </lineage>
</organism>
<dbReference type="RefSeq" id="WP_307151638.1">
    <property type="nucleotide sequence ID" value="NZ_JAUSTU010000021.1"/>
</dbReference>
<gene>
    <name evidence="4" type="ORF">J2S07_003496</name>
</gene>
<proteinExistence type="predicted"/>
<evidence type="ECO:0000313" key="4">
    <source>
        <dbReference type="EMBL" id="MDQ0157168.1"/>
    </source>
</evidence>
<name>A0ABT9V892_9BACL</name>
<feature type="domain" description="SbsA Ig-like" evidence="3">
    <location>
        <begin position="39"/>
        <end position="130"/>
    </location>
</feature>